<evidence type="ECO:0000313" key="3">
    <source>
        <dbReference type="Proteomes" id="UP001432322"/>
    </source>
</evidence>
<name>A0AAV5UXB9_9BILA</name>
<evidence type="ECO:0000256" key="1">
    <source>
        <dbReference type="SAM" id="Phobius"/>
    </source>
</evidence>
<reference evidence="2" key="1">
    <citation type="submission" date="2023-10" db="EMBL/GenBank/DDBJ databases">
        <title>Genome assembly of Pristionchus species.</title>
        <authorList>
            <person name="Yoshida K."/>
            <person name="Sommer R.J."/>
        </authorList>
    </citation>
    <scope>NUCLEOTIDE SEQUENCE</scope>
    <source>
        <strain evidence="2">RS5133</strain>
    </source>
</reference>
<proteinExistence type="predicted"/>
<keyword evidence="1" id="KW-1133">Transmembrane helix</keyword>
<comment type="caution">
    <text evidence="2">The sequence shown here is derived from an EMBL/GenBank/DDBJ whole genome shotgun (WGS) entry which is preliminary data.</text>
</comment>
<sequence length="108" mass="12509">LSYFIQMANMTAMTPANFHLFPLERTQLMPTCNCTLVEMSETSLMIFYVSYIIIHLIVLAGFFFFGHLIFKETNRTTVIIPLPSTDIATEMESSHAQEEMLSKRKKFF</sequence>
<dbReference type="AlphaFoldDB" id="A0AAV5UXB9"/>
<feature type="non-terminal residue" evidence="2">
    <location>
        <position position="1"/>
    </location>
</feature>
<protein>
    <recommendedName>
        <fullName evidence="4">G protein-coupled receptor</fullName>
    </recommendedName>
</protein>
<keyword evidence="3" id="KW-1185">Reference proteome</keyword>
<organism evidence="2 3">
    <name type="scientific">Pristionchus fissidentatus</name>
    <dbReference type="NCBI Taxonomy" id="1538716"/>
    <lineage>
        <taxon>Eukaryota</taxon>
        <taxon>Metazoa</taxon>
        <taxon>Ecdysozoa</taxon>
        <taxon>Nematoda</taxon>
        <taxon>Chromadorea</taxon>
        <taxon>Rhabditida</taxon>
        <taxon>Rhabditina</taxon>
        <taxon>Diplogasteromorpha</taxon>
        <taxon>Diplogasteroidea</taxon>
        <taxon>Neodiplogasteridae</taxon>
        <taxon>Pristionchus</taxon>
    </lineage>
</organism>
<evidence type="ECO:0008006" key="4">
    <source>
        <dbReference type="Google" id="ProtNLM"/>
    </source>
</evidence>
<feature type="transmembrane region" description="Helical" evidence="1">
    <location>
        <begin position="45"/>
        <end position="70"/>
    </location>
</feature>
<accession>A0AAV5UXB9</accession>
<dbReference type="Proteomes" id="UP001432322">
    <property type="component" value="Unassembled WGS sequence"/>
</dbReference>
<dbReference type="EMBL" id="BTSY01000001">
    <property type="protein sequence ID" value="GMT11749.1"/>
    <property type="molecule type" value="Genomic_DNA"/>
</dbReference>
<keyword evidence="1" id="KW-0472">Membrane</keyword>
<keyword evidence="1" id="KW-0812">Transmembrane</keyword>
<gene>
    <name evidence="2" type="ORF">PFISCL1PPCAC_3046</name>
</gene>
<evidence type="ECO:0000313" key="2">
    <source>
        <dbReference type="EMBL" id="GMT11749.1"/>
    </source>
</evidence>